<comment type="caution">
    <text evidence="15">The sequence shown here is derived from an EMBL/GenBank/DDBJ whole genome shotgun (WGS) entry which is preliminary data.</text>
</comment>
<keyword evidence="9" id="KW-0805">Transcription regulation</keyword>
<dbReference type="InterPro" id="IPR011110">
    <property type="entry name" value="Reg_prop"/>
</dbReference>
<evidence type="ECO:0000256" key="5">
    <source>
        <dbReference type="ARBA" id="ARBA00022741"/>
    </source>
</evidence>
<dbReference type="InterPro" id="IPR015943">
    <property type="entry name" value="WD40/YVTN_repeat-like_dom_sf"/>
</dbReference>
<gene>
    <name evidence="15" type="ORF">DQQ10_07275</name>
</gene>
<evidence type="ECO:0000259" key="14">
    <source>
        <dbReference type="PROSITE" id="PS50110"/>
    </source>
</evidence>
<dbReference type="CDD" id="cd17574">
    <property type="entry name" value="REC_OmpR"/>
    <property type="match status" value="1"/>
</dbReference>
<keyword evidence="8" id="KW-0902">Two-component regulatory system</keyword>
<evidence type="ECO:0000313" key="15">
    <source>
        <dbReference type="EMBL" id="RAW02327.1"/>
    </source>
</evidence>
<dbReference type="Gene3D" id="1.10.10.60">
    <property type="entry name" value="Homeodomain-like"/>
    <property type="match status" value="2"/>
</dbReference>
<dbReference type="InterPro" id="IPR036097">
    <property type="entry name" value="HisK_dim/P_sf"/>
</dbReference>
<dbReference type="Pfam" id="PF02518">
    <property type="entry name" value="HATPase_c"/>
    <property type="match status" value="1"/>
</dbReference>
<evidence type="ECO:0000256" key="6">
    <source>
        <dbReference type="ARBA" id="ARBA00022777"/>
    </source>
</evidence>
<dbReference type="PROSITE" id="PS50109">
    <property type="entry name" value="HIS_KIN"/>
    <property type="match status" value="1"/>
</dbReference>
<dbReference type="FunFam" id="2.60.40.10:FF:000791">
    <property type="entry name" value="Two-component system sensor histidine kinase/response regulator"/>
    <property type="match status" value="1"/>
</dbReference>
<dbReference type="FunFam" id="3.30.565.10:FF:000037">
    <property type="entry name" value="Hybrid sensor histidine kinase/response regulator"/>
    <property type="match status" value="1"/>
</dbReference>
<dbReference type="InterPro" id="IPR003661">
    <property type="entry name" value="HisK_dim/P_dom"/>
</dbReference>
<dbReference type="PANTHER" id="PTHR43547:SF2">
    <property type="entry name" value="HYBRID SIGNAL TRANSDUCTION HISTIDINE KINASE C"/>
    <property type="match status" value="1"/>
</dbReference>
<dbReference type="SMART" id="SM00388">
    <property type="entry name" value="HisKA"/>
    <property type="match status" value="1"/>
</dbReference>
<dbReference type="EMBL" id="QMFY01000002">
    <property type="protein sequence ID" value="RAW02327.1"/>
    <property type="molecule type" value="Genomic_DNA"/>
</dbReference>
<dbReference type="Gene3D" id="3.30.565.10">
    <property type="entry name" value="Histidine kinase-like ATPase, C-terminal domain"/>
    <property type="match status" value="1"/>
</dbReference>
<dbReference type="InterPro" id="IPR036890">
    <property type="entry name" value="HATPase_C_sf"/>
</dbReference>
<dbReference type="SUPFAM" id="SSF52172">
    <property type="entry name" value="CheY-like"/>
    <property type="match status" value="1"/>
</dbReference>
<feature type="modified residue" description="4-aspartylphosphate" evidence="11">
    <location>
        <position position="1179"/>
    </location>
</feature>
<organism evidence="15 16">
    <name type="scientific">Pseudochryseolinea flava</name>
    <dbReference type="NCBI Taxonomy" id="2059302"/>
    <lineage>
        <taxon>Bacteria</taxon>
        <taxon>Pseudomonadati</taxon>
        <taxon>Bacteroidota</taxon>
        <taxon>Cytophagia</taxon>
        <taxon>Cytophagales</taxon>
        <taxon>Fulvivirgaceae</taxon>
        <taxon>Pseudochryseolinea</taxon>
    </lineage>
</organism>
<dbReference type="InterPro" id="IPR001789">
    <property type="entry name" value="Sig_transdc_resp-reg_receiver"/>
</dbReference>
<comment type="catalytic activity">
    <reaction evidence="1">
        <text>ATP + protein L-histidine = ADP + protein N-phospho-L-histidine.</text>
        <dbReference type="EC" id="2.7.13.3"/>
    </reaction>
</comment>
<dbReference type="PANTHER" id="PTHR43547">
    <property type="entry name" value="TWO-COMPONENT HISTIDINE KINASE"/>
    <property type="match status" value="1"/>
</dbReference>
<dbReference type="Pfam" id="PF07494">
    <property type="entry name" value="Reg_prop"/>
    <property type="match status" value="9"/>
</dbReference>
<evidence type="ECO:0000256" key="2">
    <source>
        <dbReference type="ARBA" id="ARBA00012438"/>
    </source>
</evidence>
<dbReference type="InterPro" id="IPR004358">
    <property type="entry name" value="Sig_transdc_His_kin-like_C"/>
</dbReference>
<dbReference type="PROSITE" id="PS50110">
    <property type="entry name" value="RESPONSE_REGULATORY"/>
    <property type="match status" value="1"/>
</dbReference>
<dbReference type="InterPro" id="IPR003594">
    <property type="entry name" value="HATPase_dom"/>
</dbReference>
<evidence type="ECO:0000256" key="9">
    <source>
        <dbReference type="ARBA" id="ARBA00023015"/>
    </source>
</evidence>
<dbReference type="Gene3D" id="2.130.10.10">
    <property type="entry name" value="YVTN repeat-like/Quinoprotein amine dehydrogenase"/>
    <property type="match status" value="2"/>
</dbReference>
<dbReference type="InterPro" id="IPR009057">
    <property type="entry name" value="Homeodomain-like_sf"/>
</dbReference>
<dbReference type="Proteomes" id="UP000251889">
    <property type="component" value="Unassembled WGS sequence"/>
</dbReference>
<dbReference type="OrthoDB" id="9797097at2"/>
<dbReference type="Gene3D" id="3.40.50.2300">
    <property type="match status" value="1"/>
</dbReference>
<dbReference type="CDD" id="cd00075">
    <property type="entry name" value="HATPase"/>
    <property type="match status" value="1"/>
</dbReference>
<dbReference type="FunFam" id="3.40.50.2300:FF:000138">
    <property type="entry name" value="Two-component system sensor histidine kinase/response regulator"/>
    <property type="match status" value="1"/>
</dbReference>
<evidence type="ECO:0000259" key="12">
    <source>
        <dbReference type="PROSITE" id="PS01124"/>
    </source>
</evidence>
<dbReference type="FunFam" id="1.10.287.130:FF:000034">
    <property type="entry name" value="Two-component system sensor histidine kinase/response regulator"/>
    <property type="match status" value="1"/>
</dbReference>
<evidence type="ECO:0000313" key="16">
    <source>
        <dbReference type="Proteomes" id="UP000251889"/>
    </source>
</evidence>
<dbReference type="SMART" id="SM00448">
    <property type="entry name" value="REC"/>
    <property type="match status" value="1"/>
</dbReference>
<dbReference type="SUPFAM" id="SSF47384">
    <property type="entry name" value="Homodimeric domain of signal transducing histidine kinase"/>
    <property type="match status" value="1"/>
</dbReference>
<dbReference type="Pfam" id="PF00072">
    <property type="entry name" value="Response_reg"/>
    <property type="match status" value="1"/>
</dbReference>
<dbReference type="CDD" id="cd00146">
    <property type="entry name" value="PKD"/>
    <property type="match status" value="1"/>
</dbReference>
<dbReference type="CDD" id="cd00082">
    <property type="entry name" value="HisKA"/>
    <property type="match status" value="1"/>
</dbReference>
<dbReference type="InterPro" id="IPR013783">
    <property type="entry name" value="Ig-like_fold"/>
</dbReference>
<dbReference type="InterPro" id="IPR018060">
    <property type="entry name" value="HTH_AraC"/>
</dbReference>
<evidence type="ECO:0000256" key="8">
    <source>
        <dbReference type="ARBA" id="ARBA00023012"/>
    </source>
</evidence>
<dbReference type="InterPro" id="IPR011006">
    <property type="entry name" value="CheY-like_superfamily"/>
</dbReference>
<keyword evidence="6" id="KW-0418">Kinase</keyword>
<dbReference type="GO" id="GO:0003700">
    <property type="term" value="F:DNA-binding transcription factor activity"/>
    <property type="evidence" value="ECO:0007669"/>
    <property type="project" value="InterPro"/>
</dbReference>
<keyword evidence="16" id="KW-1185">Reference proteome</keyword>
<accession>A0A364Y7F7</accession>
<evidence type="ECO:0000256" key="3">
    <source>
        <dbReference type="ARBA" id="ARBA00022553"/>
    </source>
</evidence>
<dbReference type="Pfam" id="PF07495">
    <property type="entry name" value="Y_Y_Y"/>
    <property type="match status" value="1"/>
</dbReference>
<dbReference type="GO" id="GO:0000155">
    <property type="term" value="F:phosphorelay sensor kinase activity"/>
    <property type="evidence" value="ECO:0007669"/>
    <property type="project" value="InterPro"/>
</dbReference>
<reference evidence="15 16" key="1">
    <citation type="submission" date="2018-06" db="EMBL/GenBank/DDBJ databases">
        <title>Chryseolinea flavus sp. nov., a member of the phylum Bacteroidetes isolated from soil.</title>
        <authorList>
            <person name="Li Y."/>
            <person name="Wang J."/>
        </authorList>
    </citation>
    <scope>NUCLEOTIDE SEQUENCE [LARGE SCALE GENOMIC DNA]</scope>
    <source>
        <strain evidence="15 16">SDU1-6</strain>
    </source>
</reference>
<feature type="domain" description="Response regulatory" evidence="14">
    <location>
        <begin position="1131"/>
        <end position="1246"/>
    </location>
</feature>
<keyword evidence="3 11" id="KW-0597">Phosphoprotein</keyword>
<keyword evidence="4" id="KW-0808">Transferase</keyword>
<dbReference type="Pfam" id="PF12833">
    <property type="entry name" value="HTH_18"/>
    <property type="match status" value="1"/>
</dbReference>
<evidence type="ECO:0000256" key="4">
    <source>
        <dbReference type="ARBA" id="ARBA00022679"/>
    </source>
</evidence>
<dbReference type="Gene3D" id="1.10.287.130">
    <property type="match status" value="1"/>
</dbReference>
<dbReference type="RefSeq" id="WP_112746149.1">
    <property type="nucleotide sequence ID" value="NZ_QMFY01000002.1"/>
</dbReference>
<dbReference type="SMART" id="SM00342">
    <property type="entry name" value="HTH_ARAC"/>
    <property type="match status" value="1"/>
</dbReference>
<feature type="domain" description="Histidine kinase" evidence="13">
    <location>
        <begin position="871"/>
        <end position="1091"/>
    </location>
</feature>
<evidence type="ECO:0000256" key="10">
    <source>
        <dbReference type="ARBA" id="ARBA00023163"/>
    </source>
</evidence>
<dbReference type="Gene3D" id="2.60.40.10">
    <property type="entry name" value="Immunoglobulins"/>
    <property type="match status" value="1"/>
</dbReference>
<dbReference type="PRINTS" id="PR00344">
    <property type="entry name" value="BCTRLSENSOR"/>
</dbReference>
<dbReference type="InterPro" id="IPR005467">
    <property type="entry name" value="His_kinase_dom"/>
</dbReference>
<protein>
    <recommendedName>
        <fullName evidence="2">histidine kinase</fullName>
        <ecNumber evidence="2">2.7.13.3</ecNumber>
    </recommendedName>
</protein>
<dbReference type="SUPFAM" id="SSF46689">
    <property type="entry name" value="Homeodomain-like"/>
    <property type="match status" value="1"/>
</dbReference>
<dbReference type="SMART" id="SM00387">
    <property type="entry name" value="HATPase_c"/>
    <property type="match status" value="1"/>
</dbReference>
<dbReference type="SUPFAM" id="SSF55874">
    <property type="entry name" value="ATPase domain of HSP90 chaperone/DNA topoisomerase II/histidine kinase"/>
    <property type="match status" value="1"/>
</dbReference>
<proteinExistence type="predicted"/>
<dbReference type="SUPFAM" id="SSF63829">
    <property type="entry name" value="Calcium-dependent phosphotriesterase"/>
    <property type="match status" value="4"/>
</dbReference>
<dbReference type="EC" id="2.7.13.3" evidence="2"/>
<evidence type="ECO:0000256" key="7">
    <source>
        <dbReference type="ARBA" id="ARBA00022840"/>
    </source>
</evidence>
<dbReference type="GO" id="GO:0043565">
    <property type="term" value="F:sequence-specific DNA binding"/>
    <property type="evidence" value="ECO:0007669"/>
    <property type="project" value="InterPro"/>
</dbReference>
<dbReference type="Pfam" id="PF00512">
    <property type="entry name" value="HisKA"/>
    <property type="match status" value="1"/>
</dbReference>
<evidence type="ECO:0000256" key="1">
    <source>
        <dbReference type="ARBA" id="ARBA00000085"/>
    </source>
</evidence>
<evidence type="ECO:0000259" key="13">
    <source>
        <dbReference type="PROSITE" id="PS50109"/>
    </source>
</evidence>
<keyword evidence="10" id="KW-0804">Transcription</keyword>
<feature type="domain" description="HTH araC/xylS-type" evidence="12">
    <location>
        <begin position="1280"/>
        <end position="1379"/>
    </location>
</feature>
<evidence type="ECO:0000256" key="11">
    <source>
        <dbReference type="PROSITE-ProRule" id="PRU00169"/>
    </source>
</evidence>
<dbReference type="InterPro" id="IPR011123">
    <property type="entry name" value="Y_Y_Y"/>
</dbReference>
<dbReference type="PROSITE" id="PS01124">
    <property type="entry name" value="HTH_ARAC_FAMILY_2"/>
    <property type="match status" value="1"/>
</dbReference>
<keyword evidence="7" id="KW-0067">ATP-binding</keyword>
<sequence length="1393" mass="158059">MTGYFLQVRRILQIMIVLMLFCIGSTNAQFLQENLVKHYNLKDGLSQAVVNSVFQDDESLIWIATEDGLNRFDGYNFKVFKHDPLKTNGLPDNFIQSLFRDSEGTLWVSSRKGLLQFDPNIESFTLYQHRPAKSDHASSNDVSFITEGVAKNLWIAWYGSGFASFNKKSKKYVTYDTSSPIGLTSTRTVTLLEDKQGILWVGTQDGGLNVFKVNDGKVVDKVDALSNAMKLPSQNVHAIVEDYASNIWIGTSKGLVVYLRRLNKFFVFNDAKFSIAKKSIFSLAVDRNENLWIGTQGSGLFKLDLRQMITRPVDDFIFSSIGNLDDFDISKKTIQSIYEDRNKNLWVGTFGDGVYMISSDKEKFVKIQQALYKESTMSFVSYYGMCYDHDGNLWLGTDGNGLYKKGISGSDVKHYTADGKKGSIGDNAVLSALCDSRGRLWFGTYAQGVFCYNRDSDSFTHFKFKGDEDRQGVNDVRVIFEDSKKNIWVGTNRGGLCLIDQHTQVYGHRENFRGMLRDGDIRSITEDKQGNLWLGFYGDGLHRYNDATQQTSRFFSQGDARGQLQSEIVFTLNADRQGKLWIGTGGGGLYCYDLQKDILRGFTEKDGLSNNTVYAVLIDNKGNCWASTNAGVSRFNVQSQKFTRYETLDGLQEGQFNPGSGIYNYLSGYMCFGGTQGANIFYPDQNEEKVVKPTVMISGLQIFNKPVSIQDSVDGEPMLRQVINRTKKIVLNHDQSVVTFEFLGLSYSYPEKNNYAYKLDGLDDDWNFVGHQRTATYRYLKPGDYTFKVKASNQENVWSDDYVSLAITIKAPWSQTPLAYVAYSLIALTAGLLIFRFTRKQYSLRKRLKIEKAHRKSEKRLAMEKLTFFTEVSHEFRTPLTLIMGPLEDMMSEEDSETPNGKKLRMVHRNANKLLMLINKLIDYRKIESGNVFLKIKEEDIVPFVNDIYVTFKDLAAKRNIRFEFVTEHPSILVWFDKEKMEMVLNNIISNAFKYIGAGDEIVVSCATHVSEKYPHGRVIVKVRDNGIGIPKKHMSSIFEWFYKGNPAGSMNSGIGLSLARKLVHLHKGDIYVESEEGNGSVFSIKIPLGKEHFKPEDFVSAEEPILHPALTTTVSEIHDDEHGTRKGFSSILIVEDDDEIRTFIKEYFGEDYKVYEASNGDEGLASAQAHHPDLIISDIMMPGMDGIELCKQLKRNIRTSHIPIILLTAKTSLTDHKEGIEIGADAYMTKPFSPEMLSLTVNNLLQSRENLKRFYRNLFMTESAPEIKEVESPDGKFLHQVFDLLKENLDKPDFNINELSDVLNMSRSLVYKKIKSLTGLSPVEYVRSLRMQEAAKLLRSQQYKVFEVMYMVGFSDSKYFRTCFAKEFGVSPSDFMKNAQMQANIDSAAGGQ</sequence>
<dbReference type="GO" id="GO:0005524">
    <property type="term" value="F:ATP binding"/>
    <property type="evidence" value="ECO:0007669"/>
    <property type="project" value="UniProtKB-KW"/>
</dbReference>
<name>A0A364Y7F7_9BACT</name>
<keyword evidence="5" id="KW-0547">Nucleotide-binding</keyword>